<dbReference type="NCBIfam" id="TIGR00547">
    <property type="entry name" value="lolA"/>
    <property type="match status" value="1"/>
</dbReference>
<dbReference type="Proteomes" id="UP000199771">
    <property type="component" value="Unassembled WGS sequence"/>
</dbReference>
<keyword evidence="11" id="KW-0812">Transmembrane</keyword>
<evidence type="ECO:0000313" key="13">
    <source>
        <dbReference type="Proteomes" id="UP000199771"/>
    </source>
</evidence>
<sequence length="229" mass="25844">MFIGAPALSFHTLQQSCPLPVVMIRIAVAAVLCLCSPLTFAASEAQARLQRFLTEVQTLSARFEQTQYDEHGAVLGTRSGEFVLARPGRFYWRYDLPYEQLMICDGKQIWNYEPDLAQATVRDADAVLRDTPASLLAQGERLDARFVIIDAGREGDSEKLRLEPRTADADIRLIELWLQASGVPVRMRFHDPLGGVSDIRFEHVQRNLRVDSRRFRFTPPAGVDVVQLD</sequence>
<comment type="function">
    <text evidence="10">Participates in the translocation of lipoproteins from the inner membrane to the outer membrane. Only forms a complex with a lipoprotein if the residue after the N-terminal Cys is not an aspartate (The Asp acts as a targeting signal to indicate that the lipoprotein should stay in the inner membrane).</text>
</comment>
<evidence type="ECO:0000256" key="1">
    <source>
        <dbReference type="ARBA" id="ARBA00004418"/>
    </source>
</evidence>
<keyword evidence="11" id="KW-0472">Membrane</keyword>
<evidence type="ECO:0000256" key="9">
    <source>
        <dbReference type="ARBA" id="ARBA00023186"/>
    </source>
</evidence>
<evidence type="ECO:0000256" key="5">
    <source>
        <dbReference type="ARBA" id="ARBA00022448"/>
    </source>
</evidence>
<evidence type="ECO:0000256" key="2">
    <source>
        <dbReference type="ARBA" id="ARBA00007615"/>
    </source>
</evidence>
<evidence type="ECO:0000256" key="8">
    <source>
        <dbReference type="ARBA" id="ARBA00022927"/>
    </source>
</evidence>
<evidence type="ECO:0000313" key="12">
    <source>
        <dbReference type="EMBL" id="SFF40400.1"/>
    </source>
</evidence>
<keyword evidence="5 10" id="KW-0813">Transport</keyword>
<reference evidence="12 13" key="1">
    <citation type="submission" date="2016-10" db="EMBL/GenBank/DDBJ databases">
        <authorList>
            <person name="de Groot N.N."/>
        </authorList>
    </citation>
    <scope>NUCLEOTIDE SEQUENCE [LARGE SCALE GENOMIC DNA]</scope>
    <source>
        <strain evidence="12 13">DSM 23609</strain>
    </source>
</reference>
<dbReference type="GO" id="GO:0042953">
    <property type="term" value="P:lipoprotein transport"/>
    <property type="evidence" value="ECO:0007669"/>
    <property type="project" value="InterPro"/>
</dbReference>
<dbReference type="GO" id="GO:0030288">
    <property type="term" value="C:outer membrane-bounded periplasmic space"/>
    <property type="evidence" value="ECO:0007669"/>
    <property type="project" value="TreeGrafter"/>
</dbReference>
<dbReference type="AlphaFoldDB" id="A0A1I2IFI9"/>
<dbReference type="PANTHER" id="PTHR35869:SF1">
    <property type="entry name" value="OUTER-MEMBRANE LIPOPROTEIN CARRIER PROTEIN"/>
    <property type="match status" value="1"/>
</dbReference>
<organism evidence="12 13">
    <name type="scientific">Fontimonas thermophila</name>
    <dbReference type="NCBI Taxonomy" id="1076937"/>
    <lineage>
        <taxon>Bacteria</taxon>
        <taxon>Pseudomonadati</taxon>
        <taxon>Pseudomonadota</taxon>
        <taxon>Gammaproteobacteria</taxon>
        <taxon>Nevskiales</taxon>
        <taxon>Nevskiaceae</taxon>
        <taxon>Fontimonas</taxon>
    </lineage>
</organism>
<dbReference type="GO" id="GO:0044874">
    <property type="term" value="P:lipoprotein localization to outer membrane"/>
    <property type="evidence" value="ECO:0007669"/>
    <property type="project" value="UniProtKB-UniRule"/>
</dbReference>
<keyword evidence="13" id="KW-1185">Reference proteome</keyword>
<keyword evidence="9 10" id="KW-0143">Chaperone</keyword>
<evidence type="ECO:0000256" key="4">
    <source>
        <dbReference type="ARBA" id="ARBA00014035"/>
    </source>
</evidence>
<comment type="subunit">
    <text evidence="3 10">Monomer.</text>
</comment>
<dbReference type="CDD" id="cd16325">
    <property type="entry name" value="LolA"/>
    <property type="match status" value="1"/>
</dbReference>
<keyword evidence="6" id="KW-0732">Signal</keyword>
<dbReference type="STRING" id="1076937.SAMN04488120_103253"/>
<dbReference type="InterPro" id="IPR029046">
    <property type="entry name" value="LolA/LolB/LppX"/>
</dbReference>
<evidence type="ECO:0000256" key="11">
    <source>
        <dbReference type="SAM" id="Phobius"/>
    </source>
</evidence>
<keyword evidence="7 10" id="KW-0574">Periplasm</keyword>
<dbReference type="Pfam" id="PF03548">
    <property type="entry name" value="LolA"/>
    <property type="match status" value="1"/>
</dbReference>
<protein>
    <recommendedName>
        <fullName evidence="4 10">Outer-membrane lipoprotein carrier protein</fullName>
    </recommendedName>
</protein>
<gene>
    <name evidence="10" type="primary">lolA</name>
    <name evidence="12" type="ORF">SAMN04488120_103253</name>
</gene>
<name>A0A1I2IFI9_9GAMM</name>
<dbReference type="Gene3D" id="2.50.20.10">
    <property type="entry name" value="Lipoprotein localisation LolA/LolB/LppX"/>
    <property type="match status" value="1"/>
</dbReference>
<dbReference type="HAMAP" id="MF_00240">
    <property type="entry name" value="LolA"/>
    <property type="match status" value="1"/>
</dbReference>
<dbReference type="PANTHER" id="PTHR35869">
    <property type="entry name" value="OUTER-MEMBRANE LIPOPROTEIN CARRIER PROTEIN"/>
    <property type="match status" value="1"/>
</dbReference>
<proteinExistence type="inferred from homology"/>
<keyword evidence="8 10" id="KW-0653">Protein transport</keyword>
<keyword evidence="11" id="KW-1133">Transmembrane helix</keyword>
<evidence type="ECO:0000256" key="10">
    <source>
        <dbReference type="HAMAP-Rule" id="MF_00240"/>
    </source>
</evidence>
<accession>A0A1I2IFI9</accession>
<keyword evidence="12" id="KW-0449">Lipoprotein</keyword>
<feature type="transmembrane region" description="Helical" evidence="11">
    <location>
        <begin position="22"/>
        <end position="42"/>
    </location>
</feature>
<dbReference type="InterPro" id="IPR018323">
    <property type="entry name" value="OM_lipoprot_carrier_LolA_Pbac"/>
</dbReference>
<comment type="similarity">
    <text evidence="2 10">Belongs to the LolA family.</text>
</comment>
<comment type="subcellular location">
    <subcellularLocation>
        <location evidence="1 10">Periplasm</location>
    </subcellularLocation>
</comment>
<evidence type="ECO:0000256" key="6">
    <source>
        <dbReference type="ARBA" id="ARBA00022729"/>
    </source>
</evidence>
<evidence type="ECO:0000256" key="7">
    <source>
        <dbReference type="ARBA" id="ARBA00022764"/>
    </source>
</evidence>
<dbReference type="SUPFAM" id="SSF89392">
    <property type="entry name" value="Prokaryotic lipoproteins and lipoprotein localization factors"/>
    <property type="match status" value="1"/>
</dbReference>
<evidence type="ECO:0000256" key="3">
    <source>
        <dbReference type="ARBA" id="ARBA00011245"/>
    </source>
</evidence>
<dbReference type="EMBL" id="FOOC01000003">
    <property type="protein sequence ID" value="SFF40400.1"/>
    <property type="molecule type" value="Genomic_DNA"/>
</dbReference>
<dbReference type="InterPro" id="IPR004564">
    <property type="entry name" value="OM_lipoprot_carrier_LolA-like"/>
</dbReference>